<organism evidence="2 3">
    <name type="scientific">Microbacterium istanbulense</name>
    <dbReference type="NCBI Taxonomy" id="3122049"/>
    <lineage>
        <taxon>Bacteria</taxon>
        <taxon>Bacillati</taxon>
        <taxon>Actinomycetota</taxon>
        <taxon>Actinomycetes</taxon>
        <taxon>Micrococcales</taxon>
        <taxon>Microbacteriaceae</taxon>
        <taxon>Microbacterium</taxon>
    </lineage>
</organism>
<dbReference type="EMBL" id="JBBDGN010000011">
    <property type="protein sequence ID" value="MEJ1092353.1"/>
    <property type="molecule type" value="Genomic_DNA"/>
</dbReference>
<reference evidence="2 3" key="1">
    <citation type="submission" date="2024-02" db="EMBL/GenBank/DDBJ databases">
        <authorList>
            <person name="Saticioglu I.B."/>
        </authorList>
    </citation>
    <scope>NUCLEOTIDE SEQUENCE [LARGE SCALE GENOMIC DNA]</scope>
    <source>
        <strain evidence="2 3">Mu-43</strain>
    </source>
</reference>
<feature type="region of interest" description="Disordered" evidence="1">
    <location>
        <begin position="1"/>
        <end position="52"/>
    </location>
</feature>
<keyword evidence="3" id="KW-1185">Reference proteome</keyword>
<evidence type="ECO:0000313" key="3">
    <source>
        <dbReference type="Proteomes" id="UP001366085"/>
    </source>
</evidence>
<proteinExistence type="predicted"/>
<dbReference type="RefSeq" id="WP_337320807.1">
    <property type="nucleotide sequence ID" value="NZ_JBBDGN010000011.1"/>
</dbReference>
<sequence length="52" mass="6148">MREHEHRKKTDAEEEEILNEEKEELDDALDPELIKDIDRDRGGFFAPPPETL</sequence>
<evidence type="ECO:0000313" key="2">
    <source>
        <dbReference type="EMBL" id="MEJ1092353.1"/>
    </source>
</evidence>
<feature type="compositionally biased region" description="Basic and acidic residues" evidence="1">
    <location>
        <begin position="32"/>
        <end position="42"/>
    </location>
</feature>
<gene>
    <name evidence="2" type="ORF">WDU93_11720</name>
</gene>
<feature type="compositionally biased region" description="Acidic residues" evidence="1">
    <location>
        <begin position="12"/>
        <end position="30"/>
    </location>
</feature>
<evidence type="ECO:0000256" key="1">
    <source>
        <dbReference type="SAM" id="MobiDB-lite"/>
    </source>
</evidence>
<name>A0ABU8LM09_9MICO</name>
<protein>
    <submittedName>
        <fullName evidence="2">Uncharacterized protein</fullName>
    </submittedName>
</protein>
<accession>A0ABU8LM09</accession>
<feature type="compositionally biased region" description="Basic and acidic residues" evidence="1">
    <location>
        <begin position="1"/>
        <end position="11"/>
    </location>
</feature>
<comment type="caution">
    <text evidence="2">The sequence shown here is derived from an EMBL/GenBank/DDBJ whole genome shotgun (WGS) entry which is preliminary data.</text>
</comment>
<dbReference type="Proteomes" id="UP001366085">
    <property type="component" value="Unassembled WGS sequence"/>
</dbReference>